<dbReference type="GO" id="GO:0071770">
    <property type="term" value="P:DIM/DIP cell wall layer assembly"/>
    <property type="evidence" value="ECO:0007669"/>
    <property type="project" value="TreeGrafter"/>
</dbReference>
<dbReference type="SUPFAM" id="SSF53901">
    <property type="entry name" value="Thiolase-like"/>
    <property type="match status" value="1"/>
</dbReference>
<keyword evidence="2" id="KW-0597">Phosphoprotein</keyword>
<feature type="region of interest" description="Disordered" evidence="3">
    <location>
        <begin position="167"/>
        <end position="189"/>
    </location>
</feature>
<dbReference type="SMART" id="SM00825">
    <property type="entry name" value="PKS_KS"/>
    <property type="match status" value="1"/>
</dbReference>
<dbReference type="InterPro" id="IPR020841">
    <property type="entry name" value="PKS_Beta-ketoAc_synthase_dom"/>
</dbReference>
<comment type="caution">
    <text evidence="5">The sequence shown here is derived from an EMBL/GenBank/DDBJ whole genome shotgun (WGS) entry which is preliminary data.</text>
</comment>
<keyword evidence="1" id="KW-0596">Phosphopantetheine</keyword>
<dbReference type="GO" id="GO:0004312">
    <property type="term" value="F:fatty acid synthase activity"/>
    <property type="evidence" value="ECO:0007669"/>
    <property type="project" value="TreeGrafter"/>
</dbReference>
<dbReference type="GO" id="GO:0006633">
    <property type="term" value="P:fatty acid biosynthetic process"/>
    <property type="evidence" value="ECO:0007669"/>
    <property type="project" value="TreeGrafter"/>
</dbReference>
<feature type="compositionally biased region" description="Low complexity" evidence="3">
    <location>
        <begin position="178"/>
        <end position="188"/>
    </location>
</feature>
<protein>
    <submittedName>
        <fullName evidence="5">Type I polyketide synthase</fullName>
    </submittedName>
</protein>
<dbReference type="PANTHER" id="PTHR43775:SF37">
    <property type="entry name" value="SI:DKEY-61P9.11"/>
    <property type="match status" value="1"/>
</dbReference>
<dbReference type="PROSITE" id="PS52004">
    <property type="entry name" value="KS3_2"/>
    <property type="match status" value="1"/>
</dbReference>
<feature type="non-terminal residue" evidence="5">
    <location>
        <position position="295"/>
    </location>
</feature>
<evidence type="ECO:0000256" key="1">
    <source>
        <dbReference type="ARBA" id="ARBA00022450"/>
    </source>
</evidence>
<dbReference type="EMBL" id="JAAGMN010002489">
    <property type="protein sequence ID" value="NEE09694.1"/>
    <property type="molecule type" value="Genomic_DNA"/>
</dbReference>
<organism evidence="5">
    <name type="scientific">Streptomyces sp. SID7499</name>
    <dbReference type="NCBI Taxonomy" id="2706086"/>
    <lineage>
        <taxon>Bacteria</taxon>
        <taxon>Bacillati</taxon>
        <taxon>Actinomycetota</taxon>
        <taxon>Actinomycetes</taxon>
        <taxon>Kitasatosporales</taxon>
        <taxon>Streptomycetaceae</taxon>
        <taxon>Streptomyces</taxon>
    </lineage>
</organism>
<proteinExistence type="predicted"/>
<dbReference type="PANTHER" id="PTHR43775">
    <property type="entry name" value="FATTY ACID SYNTHASE"/>
    <property type="match status" value="1"/>
</dbReference>
<name>A0A6G3WW63_9ACTN</name>
<dbReference type="AlphaFoldDB" id="A0A6G3WW63"/>
<gene>
    <name evidence="5" type="ORF">G3M58_25005</name>
</gene>
<feature type="domain" description="Ketosynthase family 3 (KS3)" evidence="4">
    <location>
        <begin position="1"/>
        <end position="169"/>
    </location>
</feature>
<evidence type="ECO:0000256" key="3">
    <source>
        <dbReference type="SAM" id="MobiDB-lite"/>
    </source>
</evidence>
<evidence type="ECO:0000259" key="4">
    <source>
        <dbReference type="PROSITE" id="PS52004"/>
    </source>
</evidence>
<feature type="non-terminal residue" evidence="5">
    <location>
        <position position="1"/>
    </location>
</feature>
<dbReference type="CDD" id="cd00833">
    <property type="entry name" value="PKS"/>
    <property type="match status" value="1"/>
</dbReference>
<sequence length="295" mass="30115">ANDPVLAVVRGTAVNNDGRSMSLMAPNPLRQREVITRAYEAAGVDPASVSYVEAHGTGTAVGDPIELRSLNHAFPERPDGEPRLLGSVKTNIGHLLNAAALPALVKVVLALGHRTLPPSLHHAPVSPGLAPAGFAVVTEARDWTSTGPLVAGINAFGFGGTNAHAVLEQAPPPPPSSTAPDSPAPGAAREVAVGGPHLLTLSARSAGALRDAAAQLAAHLESRPLLCEGDVCRTASTSRDEGPHRLAVVADGDLREQLAAVADGAEESGGQVGSVVRSRPRVAFLFPGQGSRFPG</sequence>
<dbReference type="GO" id="GO:0005737">
    <property type="term" value="C:cytoplasm"/>
    <property type="evidence" value="ECO:0007669"/>
    <property type="project" value="TreeGrafter"/>
</dbReference>
<evidence type="ECO:0000256" key="2">
    <source>
        <dbReference type="ARBA" id="ARBA00022553"/>
    </source>
</evidence>
<reference evidence="5" key="1">
    <citation type="submission" date="2020-01" db="EMBL/GenBank/DDBJ databases">
        <title>Insect and environment-associated Actinomycetes.</title>
        <authorList>
            <person name="Currrie C."/>
            <person name="Chevrette M."/>
            <person name="Carlson C."/>
            <person name="Stubbendieck R."/>
            <person name="Wendt-Pienkowski E."/>
        </authorList>
    </citation>
    <scope>NUCLEOTIDE SEQUENCE</scope>
    <source>
        <strain evidence="5">SID7499</strain>
    </source>
</reference>
<dbReference type="Gene3D" id="3.40.366.10">
    <property type="entry name" value="Malonyl-Coenzyme A Acyl Carrier Protein, domain 2"/>
    <property type="match status" value="1"/>
</dbReference>
<accession>A0A6G3WW63</accession>
<dbReference type="Pfam" id="PF02801">
    <property type="entry name" value="Ketoacyl-synt_C"/>
    <property type="match status" value="1"/>
</dbReference>
<dbReference type="Pfam" id="PF16197">
    <property type="entry name" value="KAsynt_C_assoc"/>
    <property type="match status" value="1"/>
</dbReference>
<dbReference type="InterPro" id="IPR014031">
    <property type="entry name" value="Ketoacyl_synth_C"/>
</dbReference>
<dbReference type="InterPro" id="IPR032821">
    <property type="entry name" value="PKS_assoc"/>
</dbReference>
<dbReference type="Gene3D" id="3.30.70.3290">
    <property type="match status" value="1"/>
</dbReference>
<dbReference type="GO" id="GO:0005886">
    <property type="term" value="C:plasma membrane"/>
    <property type="evidence" value="ECO:0007669"/>
    <property type="project" value="TreeGrafter"/>
</dbReference>
<dbReference type="Gene3D" id="3.40.47.10">
    <property type="match status" value="1"/>
</dbReference>
<dbReference type="InterPro" id="IPR001227">
    <property type="entry name" value="Ac_transferase_dom_sf"/>
</dbReference>
<dbReference type="InterPro" id="IPR050091">
    <property type="entry name" value="PKS_NRPS_Biosynth_Enz"/>
</dbReference>
<dbReference type="InterPro" id="IPR016039">
    <property type="entry name" value="Thiolase-like"/>
</dbReference>
<evidence type="ECO:0000313" key="5">
    <source>
        <dbReference type="EMBL" id="NEE09694.1"/>
    </source>
</evidence>